<dbReference type="Proteomes" id="UP000808337">
    <property type="component" value="Unassembled WGS sequence"/>
</dbReference>
<accession>A0A9D7XQ34</accession>
<evidence type="ECO:0000313" key="1">
    <source>
        <dbReference type="EMBL" id="MBK9985194.1"/>
    </source>
</evidence>
<organism evidence="1 2">
    <name type="scientific">Candidatus Opimibacter skivensis</name>
    <dbReference type="NCBI Taxonomy" id="2982028"/>
    <lineage>
        <taxon>Bacteria</taxon>
        <taxon>Pseudomonadati</taxon>
        <taxon>Bacteroidota</taxon>
        <taxon>Saprospiria</taxon>
        <taxon>Saprospirales</taxon>
        <taxon>Saprospiraceae</taxon>
        <taxon>Candidatus Opimibacter</taxon>
    </lineage>
</organism>
<dbReference type="AlphaFoldDB" id="A0A9D7XQ34"/>
<proteinExistence type="predicted"/>
<gene>
    <name evidence="1" type="ORF">IPP15_23035</name>
</gene>
<reference evidence="1 2" key="1">
    <citation type="submission" date="2020-10" db="EMBL/GenBank/DDBJ databases">
        <title>Connecting structure to function with the recovery of over 1000 high-quality activated sludge metagenome-assembled genomes encoding full-length rRNA genes using long-read sequencing.</title>
        <authorList>
            <person name="Singleton C.M."/>
            <person name="Petriglieri F."/>
            <person name="Kristensen J.M."/>
            <person name="Kirkegaard R.H."/>
            <person name="Michaelsen T.Y."/>
            <person name="Andersen M.H."/>
            <person name="Karst S.M."/>
            <person name="Dueholm M.S."/>
            <person name="Nielsen P.H."/>
            <person name="Albertsen M."/>
        </authorList>
    </citation>
    <scope>NUCLEOTIDE SEQUENCE [LARGE SCALE GENOMIC DNA]</scope>
    <source>
        <strain evidence="1">Ribe_18-Q3-R11-54_MAXAC.273</strain>
    </source>
</reference>
<evidence type="ECO:0000313" key="2">
    <source>
        <dbReference type="Proteomes" id="UP000808337"/>
    </source>
</evidence>
<name>A0A9D7XQ34_9BACT</name>
<protein>
    <submittedName>
        <fullName evidence="1">Uncharacterized protein</fullName>
    </submittedName>
</protein>
<dbReference type="EMBL" id="JADKGY010000033">
    <property type="protein sequence ID" value="MBK9985194.1"/>
    <property type="molecule type" value="Genomic_DNA"/>
</dbReference>
<comment type="caution">
    <text evidence="1">The sequence shown here is derived from an EMBL/GenBank/DDBJ whole genome shotgun (WGS) entry which is preliminary data.</text>
</comment>
<sequence length="57" mass="5872">MTKAFKMGQIAQNKITVVRGNGNCTCANCTCVVCTCDTIQSGHCACGSSCNTNGHKG</sequence>